<gene>
    <name evidence="2" type="ORF">EFW17_17505</name>
</gene>
<reference evidence="2 3" key="1">
    <citation type="submission" date="2018-11" db="EMBL/GenBank/DDBJ databases">
        <title>The genome draft of YIM 96095.</title>
        <authorList>
            <person name="Tang S.-K."/>
            <person name="Chunyu W.-X."/>
            <person name="Feng Y.-Z."/>
        </authorList>
    </citation>
    <scope>NUCLEOTIDE SEQUENCE [LARGE SCALE GENOMIC DNA]</scope>
    <source>
        <strain evidence="2 3">YIM 96095</strain>
    </source>
</reference>
<evidence type="ECO:0000256" key="1">
    <source>
        <dbReference type="SAM" id="MobiDB-lite"/>
    </source>
</evidence>
<comment type="caution">
    <text evidence="2">The sequence shown here is derived from an EMBL/GenBank/DDBJ whole genome shotgun (WGS) entry which is preliminary data.</text>
</comment>
<accession>A0A3N0E582</accession>
<protein>
    <submittedName>
        <fullName evidence="2">Uncharacterized protein</fullName>
    </submittedName>
</protein>
<dbReference type="Proteomes" id="UP000269198">
    <property type="component" value="Unassembled WGS sequence"/>
</dbReference>
<dbReference type="AlphaFoldDB" id="A0A3N0E582"/>
<keyword evidence="3" id="KW-1185">Reference proteome</keyword>
<dbReference type="EMBL" id="RJMB01000019">
    <property type="protein sequence ID" value="RNL83011.1"/>
    <property type="molecule type" value="Genomic_DNA"/>
</dbReference>
<dbReference type="RefSeq" id="WP_123202488.1">
    <property type="nucleotide sequence ID" value="NZ_RJMB01000019.1"/>
</dbReference>
<evidence type="ECO:0000313" key="2">
    <source>
        <dbReference type="EMBL" id="RNL83011.1"/>
    </source>
</evidence>
<evidence type="ECO:0000313" key="3">
    <source>
        <dbReference type="Proteomes" id="UP000269198"/>
    </source>
</evidence>
<feature type="region of interest" description="Disordered" evidence="1">
    <location>
        <begin position="1"/>
        <end position="25"/>
    </location>
</feature>
<name>A0A3N0E582_9ACTN</name>
<sequence>MERDAASPVRRARRRSPRVSDHARDGAGALFPLTAAGRSLRPLLVELYATGTRLAQARDAE</sequence>
<proteinExistence type="predicted"/>
<organism evidence="2 3">
    <name type="scientific">Halostreptopolyspora alba</name>
    <dbReference type="NCBI Taxonomy" id="2487137"/>
    <lineage>
        <taxon>Bacteria</taxon>
        <taxon>Bacillati</taxon>
        <taxon>Actinomycetota</taxon>
        <taxon>Actinomycetes</taxon>
        <taxon>Streptosporangiales</taxon>
        <taxon>Nocardiopsidaceae</taxon>
        <taxon>Halostreptopolyspora</taxon>
    </lineage>
</organism>